<dbReference type="Pfam" id="PF02826">
    <property type="entry name" value="2-Hacid_dh_C"/>
    <property type="match status" value="1"/>
</dbReference>
<keyword evidence="1 2" id="KW-0560">Oxidoreductase</keyword>
<dbReference type="Pfam" id="PF00389">
    <property type="entry name" value="2-Hacid_dh"/>
    <property type="match status" value="1"/>
</dbReference>
<protein>
    <submittedName>
        <fullName evidence="5">Putative 2-ketogluconate reductase</fullName>
    </submittedName>
</protein>
<dbReference type="Proteomes" id="UP000488956">
    <property type="component" value="Unassembled WGS sequence"/>
</dbReference>
<reference evidence="5 6" key="1">
    <citation type="submission" date="2018-09" db="EMBL/GenBank/DDBJ databases">
        <title>Genomic investigation of the strawberry pathogen Phytophthora fragariae indicates pathogenicity is determined by transcriptional variation in three key races.</title>
        <authorList>
            <person name="Adams T.M."/>
            <person name="Armitage A.D."/>
            <person name="Sobczyk M.K."/>
            <person name="Bates H.J."/>
            <person name="Dunwell J.M."/>
            <person name="Nellist C.F."/>
            <person name="Harrison R.J."/>
        </authorList>
    </citation>
    <scope>NUCLEOTIDE SEQUENCE [LARGE SCALE GENOMIC DNA]</scope>
    <source>
        <strain evidence="5 6">ONT-3</strain>
    </source>
</reference>
<dbReference type="PROSITE" id="PS00065">
    <property type="entry name" value="D_2_HYDROXYACID_DH_1"/>
    <property type="match status" value="1"/>
</dbReference>
<evidence type="ECO:0000313" key="6">
    <source>
        <dbReference type="Proteomes" id="UP000488956"/>
    </source>
</evidence>
<dbReference type="GO" id="GO:0030267">
    <property type="term" value="F:glyoxylate reductase (NADPH) activity"/>
    <property type="evidence" value="ECO:0007669"/>
    <property type="project" value="TreeGrafter"/>
</dbReference>
<evidence type="ECO:0000259" key="3">
    <source>
        <dbReference type="Pfam" id="PF00389"/>
    </source>
</evidence>
<dbReference type="GO" id="GO:0005829">
    <property type="term" value="C:cytosol"/>
    <property type="evidence" value="ECO:0007669"/>
    <property type="project" value="TreeGrafter"/>
</dbReference>
<evidence type="ECO:0000256" key="1">
    <source>
        <dbReference type="ARBA" id="ARBA00023002"/>
    </source>
</evidence>
<dbReference type="InterPro" id="IPR006140">
    <property type="entry name" value="D-isomer_DH_NAD-bd"/>
</dbReference>
<dbReference type="SUPFAM" id="SSF51735">
    <property type="entry name" value="NAD(P)-binding Rossmann-fold domains"/>
    <property type="match status" value="1"/>
</dbReference>
<dbReference type="CDD" id="cd05301">
    <property type="entry name" value="GDH"/>
    <property type="match status" value="1"/>
</dbReference>
<accession>A0A6G0LXH8</accession>
<dbReference type="InterPro" id="IPR006139">
    <property type="entry name" value="D-isomer_2_OHA_DH_cat_dom"/>
</dbReference>
<dbReference type="PANTHER" id="PTHR10996:SF283">
    <property type="entry name" value="GLYOXYLATE_HYDROXYPYRUVATE REDUCTASE B"/>
    <property type="match status" value="1"/>
</dbReference>
<organism evidence="5 6">
    <name type="scientific">Phytophthora fragariae</name>
    <dbReference type="NCBI Taxonomy" id="53985"/>
    <lineage>
        <taxon>Eukaryota</taxon>
        <taxon>Sar</taxon>
        <taxon>Stramenopiles</taxon>
        <taxon>Oomycota</taxon>
        <taxon>Peronosporomycetes</taxon>
        <taxon>Peronosporales</taxon>
        <taxon>Peronosporaceae</taxon>
        <taxon>Phytophthora</taxon>
    </lineage>
</organism>
<dbReference type="GO" id="GO:0016618">
    <property type="term" value="F:hydroxypyruvate reductase [NAD(P)H] activity"/>
    <property type="evidence" value="ECO:0007669"/>
    <property type="project" value="TreeGrafter"/>
</dbReference>
<sequence length="322" mass="35672">MKPGIFIDRRIPAEVEAYIAEHCVIDKWEHTDPIPRETLLSRIGQAEGLLTSGSKINNELLEQAPRLKVVSSISVGYNHFDIPAMKERSVIGTNTPDVLNDTVADLVFALILGSARRVAELDHYVKEGLWKPENGEKWFGTDVHHATLGIIGMGRIGETIARRAKYGFDMDVLYYNRSRKPEAEEQLGVTYASMEKLLSESDFIVLMAPLTPQTEGLIGRSEFKLMKKSAIFINASRGQTVDEQAMIEALQQGLISGAGLDVYEKEPVDPSNPLLQMPNVLTLPHIGSATAKTRFDMAMLAARNLVMALQGNTPPQLLNEFK</sequence>
<feature type="domain" description="D-isomer specific 2-hydroxyacid dehydrogenase NAD-binding" evidence="4">
    <location>
        <begin position="108"/>
        <end position="287"/>
    </location>
</feature>
<dbReference type="InterPro" id="IPR050223">
    <property type="entry name" value="D-isomer_2-hydroxyacid_DH"/>
</dbReference>
<comment type="similarity">
    <text evidence="2">Belongs to the D-isomer specific 2-hydroxyacid dehydrogenase family.</text>
</comment>
<dbReference type="InterPro" id="IPR029752">
    <property type="entry name" value="D-isomer_DH_CS1"/>
</dbReference>
<name>A0A6G0LXH8_9STRA</name>
<feature type="domain" description="D-isomer specific 2-hydroxyacid dehydrogenase catalytic" evidence="3">
    <location>
        <begin position="7"/>
        <end position="319"/>
    </location>
</feature>
<evidence type="ECO:0000259" key="4">
    <source>
        <dbReference type="Pfam" id="PF02826"/>
    </source>
</evidence>
<dbReference type="Gene3D" id="3.40.50.720">
    <property type="entry name" value="NAD(P)-binding Rossmann-like Domain"/>
    <property type="match status" value="2"/>
</dbReference>
<dbReference type="GO" id="GO:0051287">
    <property type="term" value="F:NAD binding"/>
    <property type="evidence" value="ECO:0007669"/>
    <property type="project" value="InterPro"/>
</dbReference>
<evidence type="ECO:0000256" key="2">
    <source>
        <dbReference type="RuleBase" id="RU003719"/>
    </source>
</evidence>
<dbReference type="AlphaFoldDB" id="A0A6G0LXH8"/>
<gene>
    <name evidence="5" type="ORF">PF010_g2659</name>
</gene>
<evidence type="ECO:0000313" key="5">
    <source>
        <dbReference type="EMBL" id="KAE9133856.1"/>
    </source>
</evidence>
<dbReference type="SUPFAM" id="SSF52283">
    <property type="entry name" value="Formate/glycerate dehydrogenase catalytic domain-like"/>
    <property type="match status" value="1"/>
</dbReference>
<proteinExistence type="inferred from homology"/>
<dbReference type="FunFam" id="3.40.50.720:FF:000462">
    <property type="entry name" value="Glyoxylate reductase (NADP+)"/>
    <property type="match status" value="1"/>
</dbReference>
<dbReference type="InterPro" id="IPR036291">
    <property type="entry name" value="NAD(P)-bd_dom_sf"/>
</dbReference>
<comment type="caution">
    <text evidence="5">The sequence shown here is derived from an EMBL/GenBank/DDBJ whole genome shotgun (WGS) entry which is preliminary data.</text>
</comment>
<dbReference type="PANTHER" id="PTHR10996">
    <property type="entry name" value="2-HYDROXYACID DEHYDROGENASE-RELATED"/>
    <property type="match status" value="1"/>
</dbReference>
<dbReference type="EMBL" id="QXFX01000075">
    <property type="protein sequence ID" value="KAE9133856.1"/>
    <property type="molecule type" value="Genomic_DNA"/>
</dbReference>